<feature type="domain" description="NPHP4 SK-like" evidence="2">
    <location>
        <begin position="26"/>
        <end position="58"/>
    </location>
</feature>
<dbReference type="Proteomes" id="UP000472270">
    <property type="component" value="Unassembled WGS sequence"/>
</dbReference>
<evidence type="ECO:0000259" key="5">
    <source>
        <dbReference type="Pfam" id="PF26190"/>
    </source>
</evidence>
<dbReference type="GO" id="GO:0036064">
    <property type="term" value="C:ciliary basal body"/>
    <property type="evidence" value="ECO:0007669"/>
    <property type="project" value="TreeGrafter"/>
</dbReference>
<dbReference type="Pfam" id="PF26015">
    <property type="entry name" value="Ig_NPH4_3rd"/>
    <property type="match status" value="1"/>
</dbReference>
<dbReference type="InterPro" id="IPR029775">
    <property type="entry name" value="NPHP4"/>
</dbReference>
<dbReference type="InterPro" id="IPR058686">
    <property type="entry name" value="Ig_NPHP4_3rd"/>
</dbReference>
<dbReference type="InterPro" id="IPR058764">
    <property type="entry name" value="NPHP4_SK"/>
</dbReference>
<sequence length="501" mass="57814">MSFILAPKRKRLKLSSCEFPFFQRHRTERVQHSRDLRVIEAYRERCKAQEITNMLSQAITTKHTLYATLGTAEFFEFVLNNPFNVPQTVTIECDDQELSVIVKSEEWRYFKELTKTLTPLEEEMFHLKESTQTPQVYLRPKESIHVPFKYQTFICGHTFPIQVNLGGTLSDIYSEFSDIHKCLHFYRKPLAICQVDVEPTPHVVDQTFRFYQPELTFLKKAIRLPAAWDDTAGAADYKHLRRCGCTYIHTNTYTHKHASVSSPGEPQDVYLKVPGSPSPQIRKFFIIIFTDPWLASPAQIWQVYVHYLQRMDLSCVCGTLSWHSLVLHGTQAIRRVKCYTSHPLELQVDPGEIFALPAQGVQDVCVGLRALRPGSRFFYLNVVDVDTRQLVASWLLCITCRQPVISKAFEISVPVDGGKGSNKKISFTNPYSSSRVFNLRTDRPDLLQFKEEQFQIGGGELYTIGLRFAPSQNPGMEEILIFINDKQDKNEDTYCVRVQYR</sequence>
<feature type="domain" description="NPHP4 Ig-like" evidence="4">
    <location>
        <begin position="208"/>
        <end position="306"/>
    </location>
</feature>
<dbReference type="PANTHER" id="PTHR31043">
    <property type="entry name" value="NEPHROCYSTIN-4"/>
    <property type="match status" value="1"/>
</dbReference>
<dbReference type="Pfam" id="PF26187">
    <property type="entry name" value="Ig_NPHP4_4th"/>
    <property type="match status" value="1"/>
</dbReference>
<dbReference type="InterPro" id="IPR058687">
    <property type="entry name" value="Ig_NPHP4_1st"/>
</dbReference>
<name>A0A673MNL8_9TELE</name>
<accession>A0A673MNL8</accession>
<dbReference type="PANTHER" id="PTHR31043:SF3">
    <property type="entry name" value="NEPHROCYSTIN-4"/>
    <property type="match status" value="1"/>
</dbReference>
<feature type="domain" description="NPHP4 Ig-like" evidence="1">
    <location>
        <begin position="318"/>
        <end position="401"/>
    </location>
</feature>
<dbReference type="Pfam" id="PF26190">
    <property type="entry name" value="Ig_NPHP4_1st"/>
    <property type="match status" value="1"/>
</dbReference>
<dbReference type="GO" id="GO:0097730">
    <property type="term" value="C:non-motile cilium"/>
    <property type="evidence" value="ECO:0007669"/>
    <property type="project" value="InterPro"/>
</dbReference>
<dbReference type="GO" id="GO:0097546">
    <property type="term" value="C:ciliary base"/>
    <property type="evidence" value="ECO:0007669"/>
    <property type="project" value="TreeGrafter"/>
</dbReference>
<dbReference type="InterPro" id="IPR058688">
    <property type="entry name" value="Ig_NPHP4_2nd"/>
</dbReference>
<evidence type="ECO:0000259" key="4">
    <source>
        <dbReference type="Pfam" id="PF26189"/>
    </source>
</evidence>
<dbReference type="Ensembl" id="ENSSRHT00000094741.1">
    <property type="protein sequence ID" value="ENSSRHP00000092252.1"/>
    <property type="gene ID" value="ENSSRHG00000045522.1"/>
</dbReference>
<organism evidence="6 7">
    <name type="scientific">Sinocyclocheilus rhinocerous</name>
    <dbReference type="NCBI Taxonomy" id="307959"/>
    <lineage>
        <taxon>Eukaryota</taxon>
        <taxon>Metazoa</taxon>
        <taxon>Chordata</taxon>
        <taxon>Craniata</taxon>
        <taxon>Vertebrata</taxon>
        <taxon>Euteleostomi</taxon>
        <taxon>Actinopterygii</taxon>
        <taxon>Neopterygii</taxon>
        <taxon>Teleostei</taxon>
        <taxon>Ostariophysi</taxon>
        <taxon>Cypriniformes</taxon>
        <taxon>Cyprinidae</taxon>
        <taxon>Cyprininae</taxon>
        <taxon>Sinocyclocheilus</taxon>
    </lineage>
</organism>
<reference evidence="6" key="2">
    <citation type="submission" date="2025-09" db="UniProtKB">
        <authorList>
            <consortium name="Ensembl"/>
        </authorList>
    </citation>
    <scope>IDENTIFICATION</scope>
</reference>
<evidence type="ECO:0000313" key="7">
    <source>
        <dbReference type="Proteomes" id="UP000472270"/>
    </source>
</evidence>
<dbReference type="Pfam" id="PF26173">
    <property type="entry name" value="NPHP4_SK"/>
    <property type="match status" value="1"/>
</dbReference>
<dbReference type="GO" id="GO:1904491">
    <property type="term" value="P:protein localization to ciliary transition zone"/>
    <property type="evidence" value="ECO:0007669"/>
    <property type="project" value="TreeGrafter"/>
</dbReference>
<protein>
    <recommendedName>
        <fullName evidence="8">Nephrocystin 4</fullName>
    </recommendedName>
</protein>
<dbReference type="GO" id="GO:0035869">
    <property type="term" value="C:ciliary transition zone"/>
    <property type="evidence" value="ECO:0007669"/>
    <property type="project" value="TreeGrafter"/>
</dbReference>
<keyword evidence="7" id="KW-1185">Reference proteome</keyword>
<feature type="domain" description="NPHP4 Ig-like" evidence="5">
    <location>
        <begin position="61"/>
        <end position="164"/>
    </location>
</feature>
<reference evidence="6" key="1">
    <citation type="submission" date="2025-08" db="UniProtKB">
        <authorList>
            <consortium name="Ensembl"/>
        </authorList>
    </citation>
    <scope>IDENTIFICATION</scope>
</reference>
<evidence type="ECO:0000259" key="3">
    <source>
        <dbReference type="Pfam" id="PF26187"/>
    </source>
</evidence>
<feature type="domain" description="NPHP4 Ig-like" evidence="3">
    <location>
        <begin position="406"/>
        <end position="501"/>
    </location>
</feature>
<evidence type="ECO:0000259" key="1">
    <source>
        <dbReference type="Pfam" id="PF26015"/>
    </source>
</evidence>
<dbReference type="AlphaFoldDB" id="A0A673MNL8"/>
<evidence type="ECO:0000313" key="6">
    <source>
        <dbReference type="Ensembl" id="ENSSRHP00000092252.1"/>
    </source>
</evidence>
<dbReference type="GO" id="GO:0090090">
    <property type="term" value="P:negative regulation of canonical Wnt signaling pathway"/>
    <property type="evidence" value="ECO:0007669"/>
    <property type="project" value="InterPro"/>
</dbReference>
<evidence type="ECO:0008006" key="8">
    <source>
        <dbReference type="Google" id="ProtNLM"/>
    </source>
</evidence>
<proteinExistence type="predicted"/>
<dbReference type="InterPro" id="IPR058685">
    <property type="entry name" value="Ig_NPHP4_4th"/>
</dbReference>
<dbReference type="Pfam" id="PF26189">
    <property type="entry name" value="Ig_NPHP4_2nd"/>
    <property type="match status" value="1"/>
</dbReference>
<evidence type="ECO:0000259" key="2">
    <source>
        <dbReference type="Pfam" id="PF26173"/>
    </source>
</evidence>